<feature type="domain" description="Intradiol ring-cleavage dioxygenases" evidence="5">
    <location>
        <begin position="39"/>
        <end position="76"/>
    </location>
</feature>
<dbReference type="PANTHER" id="PTHR33711">
    <property type="entry name" value="DIOXYGENASE, PUTATIVE (AFU_ORTHOLOGUE AFUA_2G02910)-RELATED"/>
    <property type="match status" value="1"/>
</dbReference>
<dbReference type="SUPFAM" id="SSF49482">
    <property type="entry name" value="Aromatic compound dioxygenase"/>
    <property type="match status" value="1"/>
</dbReference>
<evidence type="ECO:0000256" key="3">
    <source>
        <dbReference type="ARBA" id="ARBA00023002"/>
    </source>
</evidence>
<feature type="compositionally biased region" description="Basic and acidic residues" evidence="4">
    <location>
        <begin position="66"/>
        <end position="77"/>
    </location>
</feature>
<dbReference type="NCBIfam" id="TIGR02423">
    <property type="entry name" value="protocat_alph"/>
    <property type="match status" value="1"/>
</dbReference>
<evidence type="ECO:0000256" key="1">
    <source>
        <dbReference type="ARBA" id="ARBA00007825"/>
    </source>
</evidence>
<evidence type="ECO:0000256" key="4">
    <source>
        <dbReference type="SAM" id="MobiDB-lite"/>
    </source>
</evidence>
<dbReference type="RefSeq" id="WP_203922593.1">
    <property type="nucleotide sequence ID" value="NZ_BONZ01000076.1"/>
</dbReference>
<dbReference type="Proteomes" id="UP000642748">
    <property type="component" value="Unassembled WGS sequence"/>
</dbReference>
<evidence type="ECO:0000256" key="2">
    <source>
        <dbReference type="ARBA" id="ARBA00022964"/>
    </source>
</evidence>
<dbReference type="GO" id="GO:0008199">
    <property type="term" value="F:ferric iron binding"/>
    <property type="evidence" value="ECO:0007669"/>
    <property type="project" value="InterPro"/>
</dbReference>
<dbReference type="InterPro" id="IPR050770">
    <property type="entry name" value="Intradiol_RC_Dioxygenase"/>
</dbReference>
<keyword evidence="7" id="KW-1185">Reference proteome</keyword>
<keyword evidence="2" id="KW-0223">Dioxygenase</keyword>
<feature type="region of interest" description="Disordered" evidence="4">
    <location>
        <begin position="64"/>
        <end position="121"/>
    </location>
</feature>
<accession>A0A8J3R0I2</accession>
<proteinExistence type="inferred from homology"/>
<dbReference type="InterPro" id="IPR012786">
    <property type="entry name" value="Protocat_dOase_a"/>
</dbReference>
<evidence type="ECO:0000313" key="6">
    <source>
        <dbReference type="EMBL" id="GIH19130.1"/>
    </source>
</evidence>
<dbReference type="Pfam" id="PF00775">
    <property type="entry name" value="Dioxygenase_C"/>
    <property type="match status" value="1"/>
</dbReference>
<sequence>MGTVQPTTPSQTVGPFFALPGALPWSDGPLVVPEGTPGAIRISGRVFDGDGAPVPDALIETWQADPDGRFSHPDDPRGPSIPRQATADAADRVAGNGAGRGAGSAGSAAGRDADPAAGGAGAAGWALGHGPGFRGLGRCPTDTDGRYWFLTLKPGPVPAPGNGLQAPHIDVSVLARGMLNRVVTRIYFPDETTTNEHDPVLSTIDEPGQRATLVAVAEDGGLRFDIHLQGSDETVFFDV</sequence>
<dbReference type="GO" id="GO:0018578">
    <property type="term" value="F:protocatechuate 3,4-dioxygenase activity"/>
    <property type="evidence" value="ECO:0007669"/>
    <property type="project" value="InterPro"/>
</dbReference>
<keyword evidence="3" id="KW-0560">Oxidoreductase</keyword>
<dbReference type="EMBL" id="BONZ01000076">
    <property type="protein sequence ID" value="GIH19130.1"/>
    <property type="molecule type" value="Genomic_DNA"/>
</dbReference>
<protein>
    <submittedName>
        <fullName evidence="6">Protocatechuate 3,4-dioxygenase subunit alpha</fullName>
    </submittedName>
</protein>
<evidence type="ECO:0000259" key="5">
    <source>
        <dbReference type="Pfam" id="PF00775"/>
    </source>
</evidence>
<dbReference type="InterPro" id="IPR015889">
    <property type="entry name" value="Intradiol_dOase_core"/>
</dbReference>
<comment type="caution">
    <text evidence="6">The sequence shown here is derived from an EMBL/GenBank/DDBJ whole genome shotgun (WGS) entry which is preliminary data.</text>
</comment>
<comment type="similarity">
    <text evidence="1">Belongs to the intradiol ring-cleavage dioxygenase family.</text>
</comment>
<dbReference type="Gene3D" id="2.60.130.10">
    <property type="entry name" value="Aromatic compound dioxygenase"/>
    <property type="match status" value="1"/>
</dbReference>
<evidence type="ECO:0000313" key="7">
    <source>
        <dbReference type="Proteomes" id="UP000642748"/>
    </source>
</evidence>
<dbReference type="PANTHER" id="PTHR33711:SF9">
    <property type="entry name" value="PROTOCATECHUATE 3,4-DIOXYGENASE ALPHA CHAIN"/>
    <property type="match status" value="1"/>
</dbReference>
<reference evidence="6" key="1">
    <citation type="submission" date="2021-01" db="EMBL/GenBank/DDBJ databases">
        <title>Whole genome shotgun sequence of Rugosimonospora africana NBRC 104875.</title>
        <authorList>
            <person name="Komaki H."/>
            <person name="Tamura T."/>
        </authorList>
    </citation>
    <scope>NUCLEOTIDE SEQUENCE</scope>
    <source>
        <strain evidence="6">NBRC 104875</strain>
    </source>
</reference>
<gene>
    <name evidence="6" type="primary">pcaG</name>
    <name evidence="6" type="ORF">Raf01_73020</name>
</gene>
<dbReference type="AlphaFoldDB" id="A0A8J3R0I2"/>
<dbReference type="InterPro" id="IPR000627">
    <property type="entry name" value="Intradiol_dOase_C"/>
</dbReference>
<name>A0A8J3R0I2_9ACTN</name>
<organism evidence="6 7">
    <name type="scientific">Rugosimonospora africana</name>
    <dbReference type="NCBI Taxonomy" id="556532"/>
    <lineage>
        <taxon>Bacteria</taxon>
        <taxon>Bacillati</taxon>
        <taxon>Actinomycetota</taxon>
        <taxon>Actinomycetes</taxon>
        <taxon>Micromonosporales</taxon>
        <taxon>Micromonosporaceae</taxon>
        <taxon>Rugosimonospora</taxon>
    </lineage>
</organism>